<organism evidence="2 3">
    <name type="scientific">Actinoallomurus iriomotensis</name>
    <dbReference type="NCBI Taxonomy" id="478107"/>
    <lineage>
        <taxon>Bacteria</taxon>
        <taxon>Bacillati</taxon>
        <taxon>Actinomycetota</taxon>
        <taxon>Actinomycetes</taxon>
        <taxon>Streptosporangiales</taxon>
        <taxon>Thermomonosporaceae</taxon>
        <taxon>Actinoallomurus</taxon>
    </lineage>
</organism>
<keyword evidence="3" id="KW-1185">Reference proteome</keyword>
<dbReference type="RefSeq" id="WP_285577703.1">
    <property type="nucleotide sequence ID" value="NZ_BSTK01000009.1"/>
</dbReference>
<feature type="transmembrane region" description="Helical" evidence="1">
    <location>
        <begin position="6"/>
        <end position="29"/>
    </location>
</feature>
<feature type="transmembrane region" description="Helical" evidence="1">
    <location>
        <begin position="41"/>
        <end position="63"/>
    </location>
</feature>
<keyword evidence="1" id="KW-0472">Membrane</keyword>
<evidence type="ECO:0000256" key="1">
    <source>
        <dbReference type="SAM" id="Phobius"/>
    </source>
</evidence>
<accession>A0A9W6S667</accession>
<proteinExistence type="predicted"/>
<gene>
    <name evidence="2" type="ORF">Airi02_060430</name>
</gene>
<keyword evidence="1" id="KW-0812">Transmembrane</keyword>
<dbReference type="EMBL" id="BSTK01000009">
    <property type="protein sequence ID" value="GLY88114.1"/>
    <property type="molecule type" value="Genomic_DNA"/>
</dbReference>
<dbReference type="AlphaFoldDB" id="A0A9W6S667"/>
<keyword evidence="1" id="KW-1133">Transmembrane helix</keyword>
<evidence type="ECO:0000313" key="2">
    <source>
        <dbReference type="EMBL" id="GLY88114.1"/>
    </source>
</evidence>
<dbReference type="Proteomes" id="UP001165074">
    <property type="component" value="Unassembled WGS sequence"/>
</dbReference>
<name>A0A9W6S667_9ACTN</name>
<sequence>MTRFSQAVGWLALLVFVPPAVGYVVVLLVSRPRPPVAFASWYGVLVLVWFLAALPVVALLWVIPPLPRALVAAVVVYLVLLVVPLASGPARYPLHVIRCGHLPVVGTTFAAGYTYRAPDSPAYAVTPLDDRFFCSREEATAAGFHESTT</sequence>
<feature type="transmembrane region" description="Helical" evidence="1">
    <location>
        <begin position="69"/>
        <end position="88"/>
    </location>
</feature>
<evidence type="ECO:0000313" key="3">
    <source>
        <dbReference type="Proteomes" id="UP001165074"/>
    </source>
</evidence>
<reference evidence="2" key="1">
    <citation type="submission" date="2023-03" db="EMBL/GenBank/DDBJ databases">
        <title>Actinoallomurus iriomotensis NBRC 103684.</title>
        <authorList>
            <person name="Ichikawa N."/>
            <person name="Sato H."/>
            <person name="Tonouchi N."/>
        </authorList>
    </citation>
    <scope>NUCLEOTIDE SEQUENCE</scope>
    <source>
        <strain evidence="2">NBRC 103684</strain>
    </source>
</reference>
<protein>
    <submittedName>
        <fullName evidence="2">Uncharacterized protein</fullName>
    </submittedName>
</protein>
<comment type="caution">
    <text evidence="2">The sequence shown here is derived from an EMBL/GenBank/DDBJ whole genome shotgun (WGS) entry which is preliminary data.</text>
</comment>